<evidence type="ECO:0000313" key="4">
    <source>
        <dbReference type="Proteomes" id="UP001221686"/>
    </source>
</evidence>
<accession>A0ABT5E3F1</accession>
<feature type="domain" description="DdrB-like" evidence="2">
    <location>
        <begin position="49"/>
        <end position="179"/>
    </location>
</feature>
<sequence length="428" mass="45504">MECQVLGKARVANIVRQGCEDLCTLNIDGGIGGDKTAVALPSSRSAPRTLPARYVLVSAASLIASHDPITFDPRADYPSKVQERRYDRDNLEKGKVIQVAQNMIPALLQNTDIGAANGTPVVTPRRLVLSGNGRTMGTQRHYLSGRRVLADWLERHAAQFGIDPRAVKAIKDPIVVRVIDVPQADFGRLVRDANVSLTQSMAADVEAAALARQLPADVPRLLRDGGADDGLAEYLGSRASLPLVGALERSGYLTSSNRGRLLGADGLLSSDGRADLERMLVAAVLPVEVVERSPELAKALDRSAVSWLAAAGAGPDWDVRADLAAAAEDYLSLRSSRSCLAQWQEQGALVQRATEGRPMARAMLEVLDLAAARPVVFGRIAQAFAAASREGGGLFASVDPLEALKAAAAANNAPTERASSRRRCRKAA</sequence>
<name>A0ABT5E3F1_9BACT</name>
<comment type="caution">
    <text evidence="3">The sequence shown here is derived from an EMBL/GenBank/DDBJ whole genome shotgun (WGS) entry which is preliminary data.</text>
</comment>
<dbReference type="Proteomes" id="UP001221686">
    <property type="component" value="Unassembled WGS sequence"/>
</dbReference>
<protein>
    <recommendedName>
        <fullName evidence="2">DdrB-like domain-containing protein</fullName>
    </recommendedName>
</protein>
<dbReference type="Pfam" id="PF18763">
    <property type="entry name" value="ddrB-ParB"/>
    <property type="match status" value="1"/>
</dbReference>
<gene>
    <name evidence="3" type="ORF">POL25_23730</name>
</gene>
<organism evidence="3 4">
    <name type="scientific">Nannocystis bainbridge</name>
    <dbReference type="NCBI Taxonomy" id="2995303"/>
    <lineage>
        <taxon>Bacteria</taxon>
        <taxon>Pseudomonadati</taxon>
        <taxon>Myxococcota</taxon>
        <taxon>Polyangia</taxon>
        <taxon>Nannocystales</taxon>
        <taxon>Nannocystaceae</taxon>
        <taxon>Nannocystis</taxon>
    </lineage>
</organism>
<dbReference type="InterPro" id="IPR041398">
    <property type="entry name" value="DdrB_dom"/>
</dbReference>
<evidence type="ECO:0000256" key="1">
    <source>
        <dbReference type="SAM" id="MobiDB-lite"/>
    </source>
</evidence>
<reference evidence="3 4" key="1">
    <citation type="submission" date="2022-11" db="EMBL/GenBank/DDBJ databases">
        <title>Minimal conservation of predation-associated metabolite biosynthetic gene clusters underscores biosynthetic potential of Myxococcota including descriptions for ten novel species: Archangium lansinium sp. nov., Myxococcus landrumus sp. nov., Nannocystis bai.</title>
        <authorList>
            <person name="Ahearne A."/>
            <person name="Stevens C."/>
            <person name="Dowd S."/>
        </authorList>
    </citation>
    <scope>NUCLEOTIDE SEQUENCE [LARGE SCALE GENOMIC DNA]</scope>
    <source>
        <strain evidence="3 4">BB15-2</strain>
    </source>
</reference>
<proteinExistence type="predicted"/>
<dbReference type="EMBL" id="JAQNDL010000002">
    <property type="protein sequence ID" value="MDC0719930.1"/>
    <property type="molecule type" value="Genomic_DNA"/>
</dbReference>
<evidence type="ECO:0000313" key="3">
    <source>
        <dbReference type="EMBL" id="MDC0719930.1"/>
    </source>
</evidence>
<keyword evidence="4" id="KW-1185">Reference proteome</keyword>
<feature type="region of interest" description="Disordered" evidence="1">
    <location>
        <begin position="409"/>
        <end position="428"/>
    </location>
</feature>
<evidence type="ECO:0000259" key="2">
    <source>
        <dbReference type="Pfam" id="PF18763"/>
    </source>
</evidence>